<comment type="caution">
    <text evidence="13">The sequence shown here is derived from an EMBL/GenBank/DDBJ whole genome shotgun (WGS) entry which is preliminary data.</text>
</comment>
<keyword evidence="4 12" id="KW-0808">Transferase</keyword>
<dbReference type="Proteomes" id="UP000652761">
    <property type="component" value="Unassembled WGS sequence"/>
</dbReference>
<evidence type="ECO:0000256" key="2">
    <source>
        <dbReference type="ARBA" id="ARBA00007706"/>
    </source>
</evidence>
<keyword evidence="10" id="KW-0325">Glycoprotein</keyword>
<keyword evidence="8 12" id="KW-0333">Golgi apparatus</keyword>
<evidence type="ECO:0000256" key="6">
    <source>
        <dbReference type="ARBA" id="ARBA00022968"/>
    </source>
</evidence>
<dbReference type="PANTHER" id="PTHR10896:SF59">
    <property type="entry name" value="BETA-1,4-XYLOSYLTRANSFERASE IRX9"/>
    <property type="match status" value="1"/>
</dbReference>
<evidence type="ECO:0000256" key="10">
    <source>
        <dbReference type="ARBA" id="ARBA00023180"/>
    </source>
</evidence>
<accession>A0A843XBY1</accession>
<dbReference type="GO" id="GO:0015018">
    <property type="term" value="F:galactosylgalactosylxylosylprotein 3-beta-glucuronosyltransferase activity"/>
    <property type="evidence" value="ECO:0007669"/>
    <property type="project" value="InterPro"/>
</dbReference>
<keyword evidence="5" id="KW-0812">Transmembrane</keyword>
<dbReference type="GO" id="GO:0009834">
    <property type="term" value="P:plant-type secondary cell wall biogenesis"/>
    <property type="evidence" value="ECO:0007669"/>
    <property type="project" value="TreeGrafter"/>
</dbReference>
<evidence type="ECO:0000313" key="14">
    <source>
        <dbReference type="Proteomes" id="UP000652761"/>
    </source>
</evidence>
<dbReference type="PANTHER" id="PTHR10896">
    <property type="entry name" value="GALACTOSYLGALACTOSYLXYLOSYLPROTEIN 3-BETA-GLUCURONOSYLTRANSFERASE BETA-1,3-GLUCURONYLTRANSFERASE"/>
    <property type="match status" value="1"/>
</dbReference>
<gene>
    <name evidence="13" type="ORF">Taro_049774</name>
</gene>
<sequence>MRMRILAQRVFGAWPVASVSANRKRVALEGPICSSSRLLGWHVPKDDAAGVNPRIDVSGFAFNSSILWDPERWGRPTSLPDISQDSFKFVQEVVLEDESKLKGMPTPDCSRVLMWRLHMPRRSCFFDFSASSPSSSDQNNTGKR</sequence>
<dbReference type="Gene3D" id="3.90.550.10">
    <property type="entry name" value="Spore Coat Polysaccharide Biosynthesis Protein SpsA, Chain A"/>
    <property type="match status" value="1"/>
</dbReference>
<dbReference type="GO" id="GO:0010417">
    <property type="term" value="P:glucuronoxylan biosynthetic process"/>
    <property type="evidence" value="ECO:0007669"/>
    <property type="project" value="TreeGrafter"/>
</dbReference>
<evidence type="ECO:0000256" key="5">
    <source>
        <dbReference type="ARBA" id="ARBA00022692"/>
    </source>
</evidence>
<evidence type="ECO:0000256" key="4">
    <source>
        <dbReference type="ARBA" id="ARBA00022679"/>
    </source>
</evidence>
<dbReference type="InterPro" id="IPR005027">
    <property type="entry name" value="Glyco_trans_43"/>
</dbReference>
<evidence type="ECO:0000256" key="12">
    <source>
        <dbReference type="RuleBase" id="RU363127"/>
    </source>
</evidence>
<protein>
    <recommendedName>
        <fullName evidence="12">Glycosyltransferases</fullName>
        <ecNumber evidence="12">2.4.-.-</ecNumber>
    </recommendedName>
</protein>
<keyword evidence="14" id="KW-1185">Reference proteome</keyword>
<keyword evidence="9" id="KW-0472">Membrane</keyword>
<evidence type="ECO:0000256" key="1">
    <source>
        <dbReference type="ARBA" id="ARBA00004323"/>
    </source>
</evidence>
<comment type="function">
    <text evidence="12">Involved in the synthesis of glucuronoxylan hemicellulose in secondary cell walls.</text>
</comment>
<evidence type="ECO:0000256" key="11">
    <source>
        <dbReference type="ARBA" id="ARBA00023316"/>
    </source>
</evidence>
<evidence type="ECO:0000256" key="9">
    <source>
        <dbReference type="ARBA" id="ARBA00023136"/>
    </source>
</evidence>
<reference evidence="13" key="1">
    <citation type="submission" date="2017-07" db="EMBL/GenBank/DDBJ databases">
        <title>Taro Niue Genome Assembly and Annotation.</title>
        <authorList>
            <person name="Atibalentja N."/>
            <person name="Keating K."/>
            <person name="Fields C.J."/>
        </authorList>
    </citation>
    <scope>NUCLEOTIDE SEQUENCE</scope>
    <source>
        <strain evidence="13">Niue_2</strain>
        <tissue evidence="13">Leaf</tissue>
    </source>
</reference>
<evidence type="ECO:0000313" key="13">
    <source>
        <dbReference type="EMBL" id="MQM16812.1"/>
    </source>
</evidence>
<dbReference type="InterPro" id="IPR029044">
    <property type="entry name" value="Nucleotide-diphossugar_trans"/>
</dbReference>
<dbReference type="GO" id="GO:0071555">
    <property type="term" value="P:cell wall organization"/>
    <property type="evidence" value="ECO:0007669"/>
    <property type="project" value="UniProtKB-KW"/>
</dbReference>
<dbReference type="GO" id="GO:0000139">
    <property type="term" value="C:Golgi membrane"/>
    <property type="evidence" value="ECO:0007669"/>
    <property type="project" value="UniProtKB-SubCell"/>
</dbReference>
<comment type="subcellular location">
    <subcellularLocation>
        <location evidence="1 12">Golgi apparatus membrane</location>
        <topology evidence="1 12">Single-pass type II membrane protein</topology>
    </subcellularLocation>
</comment>
<dbReference type="OrthoDB" id="675023at2759"/>
<comment type="similarity">
    <text evidence="2 12">Belongs to the glycosyltransferase 43 family.</text>
</comment>
<organism evidence="13 14">
    <name type="scientific">Colocasia esculenta</name>
    <name type="common">Wild taro</name>
    <name type="synonym">Arum esculentum</name>
    <dbReference type="NCBI Taxonomy" id="4460"/>
    <lineage>
        <taxon>Eukaryota</taxon>
        <taxon>Viridiplantae</taxon>
        <taxon>Streptophyta</taxon>
        <taxon>Embryophyta</taxon>
        <taxon>Tracheophyta</taxon>
        <taxon>Spermatophyta</taxon>
        <taxon>Magnoliopsida</taxon>
        <taxon>Liliopsida</taxon>
        <taxon>Araceae</taxon>
        <taxon>Aroideae</taxon>
        <taxon>Colocasieae</taxon>
        <taxon>Colocasia</taxon>
    </lineage>
</organism>
<dbReference type="EC" id="2.4.-.-" evidence="12"/>
<name>A0A843XBY1_COLES</name>
<evidence type="ECO:0000256" key="8">
    <source>
        <dbReference type="ARBA" id="ARBA00023034"/>
    </source>
</evidence>
<dbReference type="GO" id="GO:0042285">
    <property type="term" value="F:xylosyltransferase activity"/>
    <property type="evidence" value="ECO:0007669"/>
    <property type="project" value="TreeGrafter"/>
</dbReference>
<keyword evidence="6 12" id="KW-0735">Signal-anchor</keyword>
<keyword evidence="7" id="KW-1133">Transmembrane helix</keyword>
<dbReference type="EMBL" id="NMUH01007184">
    <property type="protein sequence ID" value="MQM16812.1"/>
    <property type="molecule type" value="Genomic_DNA"/>
</dbReference>
<evidence type="ECO:0000256" key="3">
    <source>
        <dbReference type="ARBA" id="ARBA00022676"/>
    </source>
</evidence>
<keyword evidence="11 12" id="KW-0961">Cell wall biogenesis/degradation</keyword>
<dbReference type="AlphaFoldDB" id="A0A843XBY1"/>
<dbReference type="SUPFAM" id="SSF53448">
    <property type="entry name" value="Nucleotide-diphospho-sugar transferases"/>
    <property type="match status" value="1"/>
</dbReference>
<dbReference type="Pfam" id="PF03360">
    <property type="entry name" value="Glyco_transf_43"/>
    <property type="match status" value="1"/>
</dbReference>
<proteinExistence type="inferred from homology"/>
<keyword evidence="3" id="KW-0328">Glycosyltransferase</keyword>
<evidence type="ECO:0000256" key="7">
    <source>
        <dbReference type="ARBA" id="ARBA00022989"/>
    </source>
</evidence>